<gene>
    <name evidence="2" type="ORF">AB5J52_48850</name>
</gene>
<organism evidence="2">
    <name type="scientific">Streptomyces sp. R39</name>
    <dbReference type="NCBI Taxonomy" id="3238631"/>
    <lineage>
        <taxon>Bacteria</taxon>
        <taxon>Bacillati</taxon>
        <taxon>Actinomycetota</taxon>
        <taxon>Actinomycetes</taxon>
        <taxon>Kitasatosporales</taxon>
        <taxon>Streptomycetaceae</taxon>
        <taxon>Streptomyces</taxon>
    </lineage>
</organism>
<evidence type="ECO:0000313" key="2">
    <source>
        <dbReference type="EMBL" id="XDQ50038.1"/>
    </source>
</evidence>
<dbReference type="RefSeq" id="WP_369228563.1">
    <property type="nucleotide sequence ID" value="NZ_CP163442.1"/>
</dbReference>
<dbReference type="SMART" id="SM00943">
    <property type="entry name" value="Prim-Pol"/>
    <property type="match status" value="1"/>
</dbReference>
<accession>A0AB39R2G3</accession>
<dbReference type="EMBL" id="CP163442">
    <property type="protein sequence ID" value="XDQ50038.1"/>
    <property type="molecule type" value="Genomic_DNA"/>
</dbReference>
<keyword evidence="2" id="KW-0614">Plasmid</keyword>
<dbReference type="InterPro" id="IPR015330">
    <property type="entry name" value="DNA_primase/pol_bifunc_N"/>
</dbReference>
<name>A0AB39R2G3_9ACTN</name>
<dbReference type="CDD" id="cd04859">
    <property type="entry name" value="Prim_Pol"/>
    <property type="match status" value="1"/>
</dbReference>
<geneLocation type="plasmid" evidence="2">
    <name>unnamed1</name>
</geneLocation>
<evidence type="ECO:0000259" key="1">
    <source>
        <dbReference type="SMART" id="SM00943"/>
    </source>
</evidence>
<dbReference type="SUPFAM" id="SSF56747">
    <property type="entry name" value="Prim-pol domain"/>
    <property type="match status" value="1"/>
</dbReference>
<dbReference type="Pfam" id="PF09250">
    <property type="entry name" value="Prim-Pol"/>
    <property type="match status" value="1"/>
</dbReference>
<sequence>MCAEPTSTTAAAVDLVRRGLAVFPLPAGGRRPAGGGWHARCVTEPSRIRAVWREGDNIGVGCRASRVVGLDLDVDGDGQGVLAALATRVGEDWPDTLTVRTPSGGPHLYFRVPGDCAIASVSGGRTALGPGIDVRGPGLRSGGYLIGPGSAVNGMPYAITRDVPILELPGWIAERLTVLPA</sequence>
<feature type="domain" description="DNA primase/polymerase bifunctional N-terminal" evidence="1">
    <location>
        <begin position="12"/>
        <end position="172"/>
    </location>
</feature>
<dbReference type="AlphaFoldDB" id="A0AB39R2G3"/>
<proteinExistence type="predicted"/>
<reference evidence="2" key="1">
    <citation type="submission" date="2024-07" db="EMBL/GenBank/DDBJ databases">
        <authorList>
            <person name="Yu S.T."/>
        </authorList>
    </citation>
    <scope>NUCLEOTIDE SEQUENCE</scope>
    <source>
        <strain evidence="2">R39</strain>
        <plasmid evidence="2">unnamed1</plasmid>
    </source>
</reference>
<protein>
    <submittedName>
        <fullName evidence="2">Bifunctional DNA primase/polymerase</fullName>
    </submittedName>
</protein>